<organism evidence="3 4">
    <name type="scientific">Lacinutrix iliipiscaria</name>
    <dbReference type="NCBI Taxonomy" id="1230532"/>
    <lineage>
        <taxon>Bacteria</taxon>
        <taxon>Pseudomonadati</taxon>
        <taxon>Bacteroidota</taxon>
        <taxon>Flavobacteriia</taxon>
        <taxon>Flavobacteriales</taxon>
        <taxon>Flavobacteriaceae</taxon>
        <taxon>Lacinutrix</taxon>
    </lineage>
</organism>
<dbReference type="CDD" id="cd07818">
    <property type="entry name" value="SRPBCC_1"/>
    <property type="match status" value="1"/>
</dbReference>
<evidence type="ECO:0000256" key="1">
    <source>
        <dbReference type="SAM" id="Phobius"/>
    </source>
</evidence>
<comment type="caution">
    <text evidence="3">The sequence shown here is derived from an EMBL/GenBank/DDBJ whole genome shotgun (WGS) entry which is preliminary data.</text>
</comment>
<reference evidence="4" key="1">
    <citation type="journal article" date="2019" name="Int. J. Syst. Evol. Microbiol.">
        <title>The Global Catalogue of Microorganisms (GCM) 10K type strain sequencing project: providing services to taxonomists for standard genome sequencing and annotation.</title>
        <authorList>
            <consortium name="The Broad Institute Genomics Platform"/>
            <consortium name="The Broad Institute Genome Sequencing Center for Infectious Disease"/>
            <person name="Wu L."/>
            <person name="Ma J."/>
        </authorList>
    </citation>
    <scope>NUCLEOTIDE SEQUENCE [LARGE SCALE GENOMIC DNA]</scope>
    <source>
        <strain evidence="4">KCTC 32141</strain>
    </source>
</reference>
<protein>
    <submittedName>
        <fullName evidence="3">GyrI-like domain-containing protein</fullName>
    </submittedName>
</protein>
<dbReference type="InterPro" id="IPR011256">
    <property type="entry name" value="Reg_factor_effector_dom_sf"/>
</dbReference>
<dbReference type="InterPro" id="IPR029442">
    <property type="entry name" value="GyrI-like"/>
</dbReference>
<evidence type="ECO:0000259" key="2">
    <source>
        <dbReference type="SMART" id="SM00871"/>
    </source>
</evidence>
<dbReference type="SMART" id="SM00871">
    <property type="entry name" value="AraC_E_bind"/>
    <property type="match status" value="1"/>
</dbReference>
<dbReference type="SUPFAM" id="SSF55961">
    <property type="entry name" value="Bet v1-like"/>
    <property type="match status" value="1"/>
</dbReference>
<gene>
    <name evidence="3" type="ORF">ACFS5M_10970</name>
</gene>
<dbReference type="InterPro" id="IPR023393">
    <property type="entry name" value="START-like_dom_sf"/>
</dbReference>
<keyword evidence="1" id="KW-1133">Transmembrane helix</keyword>
<feature type="transmembrane region" description="Helical" evidence="1">
    <location>
        <begin position="6"/>
        <end position="24"/>
    </location>
</feature>
<dbReference type="RefSeq" id="WP_183488614.1">
    <property type="nucleotide sequence ID" value="NZ_JBHUOV010000007.1"/>
</dbReference>
<keyword evidence="4" id="KW-1185">Reference proteome</keyword>
<dbReference type="Proteomes" id="UP001597533">
    <property type="component" value="Unassembled WGS sequence"/>
</dbReference>
<keyword evidence="1" id="KW-0472">Membrane</keyword>
<keyword evidence="1" id="KW-0812">Transmembrane</keyword>
<feature type="domain" description="AraC effector-binding" evidence="2">
    <location>
        <begin position="188"/>
        <end position="346"/>
    </location>
</feature>
<accession>A0ABW5WPJ6</accession>
<name>A0ABW5WPJ6_9FLAO</name>
<evidence type="ECO:0000313" key="3">
    <source>
        <dbReference type="EMBL" id="MFD2824191.1"/>
    </source>
</evidence>
<dbReference type="Gene3D" id="3.20.80.10">
    <property type="entry name" value="Regulatory factor, effector binding domain"/>
    <property type="match status" value="1"/>
</dbReference>
<proteinExistence type="predicted"/>
<sequence>MKTLKYIIFLLLILIIGFLIYVAIQPNDYDVKRTQLINAPANVIYNNINDLKQWESWGPWHDNDSTIVTSYSDNTTGIGAKSSWTSKDGPGNLELVNTVPNKSVDLKLQFSDYEPTDIYWTLEDAEGGTNVTWGMKNESNPFMFKLFGVLSGGMDKMLGTMQEDGLKNLSGVVTEQMKNAPKKSYRLGDVVEVELTDGKFIGYLQKTSTDLEHEEMTALFMEFMPKAGMYAAENKLTPDDFVPGTFYTKWDEKTKEAEFYIGLLLKKELAPAEGMTALDVPGGKAVKIAKYGDYGTGDYEAHIAIGEYMQSKKIEMNGTSVWELYVNDPTTVKPEDIQTDIYYPVK</sequence>
<dbReference type="InterPro" id="IPR010499">
    <property type="entry name" value="AraC_E-bd"/>
</dbReference>
<dbReference type="Pfam" id="PF06445">
    <property type="entry name" value="GyrI-like"/>
    <property type="match status" value="1"/>
</dbReference>
<dbReference type="Gene3D" id="3.30.530.20">
    <property type="match status" value="1"/>
</dbReference>
<evidence type="ECO:0000313" key="4">
    <source>
        <dbReference type="Proteomes" id="UP001597533"/>
    </source>
</evidence>
<dbReference type="EMBL" id="JBHUOV010000007">
    <property type="protein sequence ID" value="MFD2824191.1"/>
    <property type="molecule type" value="Genomic_DNA"/>
</dbReference>
<dbReference type="SUPFAM" id="SSF55136">
    <property type="entry name" value="Probable bacterial effector-binding domain"/>
    <property type="match status" value="1"/>
</dbReference>